<keyword evidence="2" id="KW-1185">Reference proteome</keyword>
<dbReference type="Proteomes" id="UP001444661">
    <property type="component" value="Unassembled WGS sequence"/>
</dbReference>
<gene>
    <name evidence="1" type="ORF">PG993_014042</name>
</gene>
<name>A0ABR1RRX4_9PEZI</name>
<evidence type="ECO:0000313" key="2">
    <source>
        <dbReference type="Proteomes" id="UP001444661"/>
    </source>
</evidence>
<organism evidence="1 2">
    <name type="scientific">Apiospora rasikravindrae</name>
    <dbReference type="NCBI Taxonomy" id="990691"/>
    <lineage>
        <taxon>Eukaryota</taxon>
        <taxon>Fungi</taxon>
        <taxon>Dikarya</taxon>
        <taxon>Ascomycota</taxon>
        <taxon>Pezizomycotina</taxon>
        <taxon>Sordariomycetes</taxon>
        <taxon>Xylariomycetidae</taxon>
        <taxon>Amphisphaeriales</taxon>
        <taxon>Apiosporaceae</taxon>
        <taxon>Apiospora</taxon>
    </lineage>
</organism>
<evidence type="ECO:0000313" key="1">
    <source>
        <dbReference type="EMBL" id="KAK8017716.1"/>
    </source>
</evidence>
<reference evidence="1 2" key="1">
    <citation type="submission" date="2023-01" db="EMBL/GenBank/DDBJ databases">
        <title>Analysis of 21 Apiospora genomes using comparative genomics revels a genus with tremendous synthesis potential of carbohydrate active enzymes and secondary metabolites.</title>
        <authorList>
            <person name="Sorensen T."/>
        </authorList>
    </citation>
    <scope>NUCLEOTIDE SEQUENCE [LARGE SCALE GENOMIC DNA]</scope>
    <source>
        <strain evidence="1 2">CBS 33761</strain>
    </source>
</reference>
<comment type="caution">
    <text evidence="1">The sequence shown here is derived from an EMBL/GenBank/DDBJ whole genome shotgun (WGS) entry which is preliminary data.</text>
</comment>
<sequence>MVFVVKRFVFGRGRRYVKVDAWRAQMCPYLADSLLGVDNSTFVLGDNSALLPVNDWLHGWFARIGIDSKSRE</sequence>
<protein>
    <submittedName>
        <fullName evidence="1">Uncharacterized protein</fullName>
    </submittedName>
</protein>
<accession>A0ABR1RRX4</accession>
<proteinExistence type="predicted"/>
<dbReference type="EMBL" id="JAQQWK010000013">
    <property type="protein sequence ID" value="KAK8017716.1"/>
    <property type="molecule type" value="Genomic_DNA"/>
</dbReference>